<dbReference type="Proteomes" id="UP001319180">
    <property type="component" value="Unassembled WGS sequence"/>
</dbReference>
<gene>
    <name evidence="1" type="ORF">KK078_28265</name>
</gene>
<comment type="caution">
    <text evidence="1">The sequence shown here is derived from an EMBL/GenBank/DDBJ whole genome shotgun (WGS) entry which is preliminary data.</text>
</comment>
<proteinExistence type="predicted"/>
<accession>A0AAP2DET5</accession>
<dbReference type="AlphaFoldDB" id="A0AAP2DET5"/>
<evidence type="ECO:0000313" key="1">
    <source>
        <dbReference type="EMBL" id="MBT1690493.1"/>
    </source>
</evidence>
<organism evidence="1 2">
    <name type="scientific">Dawidia soli</name>
    <dbReference type="NCBI Taxonomy" id="2782352"/>
    <lineage>
        <taxon>Bacteria</taxon>
        <taxon>Pseudomonadati</taxon>
        <taxon>Bacteroidota</taxon>
        <taxon>Cytophagia</taxon>
        <taxon>Cytophagales</taxon>
        <taxon>Chryseotaleaceae</taxon>
        <taxon>Dawidia</taxon>
    </lineage>
</organism>
<sequence>MQFGKWKEVVSEPAKGTPLYVLGEVLKAYKQNIIKQSHRPYEFESKVLQRNHDAEMKRLEYQLGYALHSSLATLRIPDDGWQWYLDLVQRYAARVKADMSNYREVASDVYEVIKSHRGTQPVATSDFVHNAADVENSDELWLDSFDNYAY</sequence>
<keyword evidence="2" id="KW-1185">Reference proteome</keyword>
<name>A0AAP2DET5_9BACT</name>
<dbReference type="RefSeq" id="WP_254093908.1">
    <property type="nucleotide sequence ID" value="NZ_JAHESC010000069.1"/>
</dbReference>
<reference evidence="1 2" key="1">
    <citation type="submission" date="2021-05" db="EMBL/GenBank/DDBJ databases">
        <title>A Polyphasic approach of four new species of the genus Ohtaekwangia: Ohtaekwangia histidinii sp. nov., Ohtaekwangia cretensis sp. nov., Ohtaekwangia indiensis sp. nov., Ohtaekwangia reichenbachii sp. nov. from diverse environment.</title>
        <authorList>
            <person name="Octaviana S."/>
        </authorList>
    </citation>
    <scope>NUCLEOTIDE SEQUENCE [LARGE SCALE GENOMIC DNA]</scope>
    <source>
        <strain evidence="1 2">PWU37</strain>
    </source>
</reference>
<dbReference type="EMBL" id="JAHESC010000069">
    <property type="protein sequence ID" value="MBT1690493.1"/>
    <property type="molecule type" value="Genomic_DNA"/>
</dbReference>
<protein>
    <submittedName>
        <fullName evidence="1">Uncharacterized protein</fullName>
    </submittedName>
</protein>
<evidence type="ECO:0000313" key="2">
    <source>
        <dbReference type="Proteomes" id="UP001319180"/>
    </source>
</evidence>